<evidence type="ECO:0000313" key="2">
    <source>
        <dbReference type="EMBL" id="KAL3081386.1"/>
    </source>
</evidence>
<feature type="signal peptide" evidence="1">
    <location>
        <begin position="1"/>
        <end position="19"/>
    </location>
</feature>
<accession>A0ABD2IV65</accession>
<proteinExistence type="predicted"/>
<sequence>MASALFAVFVLLMFAISLAVVNSDSAINEQKVLQEKVNGEQQQKTKEEKVNSRPNANLKVIEQPKERPFFQRFFSKLDAEQLNKPWTSIYEK</sequence>
<feature type="chain" id="PRO_5044846771" evidence="1">
    <location>
        <begin position="20"/>
        <end position="92"/>
    </location>
</feature>
<protein>
    <submittedName>
        <fullName evidence="2">Uncharacterized protein</fullName>
    </submittedName>
</protein>
<gene>
    <name evidence="2" type="ORF">niasHT_039863</name>
</gene>
<organism evidence="2 3">
    <name type="scientific">Heterodera trifolii</name>
    <dbReference type="NCBI Taxonomy" id="157864"/>
    <lineage>
        <taxon>Eukaryota</taxon>
        <taxon>Metazoa</taxon>
        <taxon>Ecdysozoa</taxon>
        <taxon>Nematoda</taxon>
        <taxon>Chromadorea</taxon>
        <taxon>Rhabditida</taxon>
        <taxon>Tylenchina</taxon>
        <taxon>Tylenchomorpha</taxon>
        <taxon>Tylenchoidea</taxon>
        <taxon>Heteroderidae</taxon>
        <taxon>Heteroderinae</taxon>
        <taxon>Heterodera</taxon>
    </lineage>
</organism>
<keyword evidence="3" id="KW-1185">Reference proteome</keyword>
<dbReference type="Proteomes" id="UP001620626">
    <property type="component" value="Unassembled WGS sequence"/>
</dbReference>
<comment type="caution">
    <text evidence="2">The sequence shown here is derived from an EMBL/GenBank/DDBJ whole genome shotgun (WGS) entry which is preliminary data.</text>
</comment>
<evidence type="ECO:0000256" key="1">
    <source>
        <dbReference type="SAM" id="SignalP"/>
    </source>
</evidence>
<dbReference type="EMBL" id="JBICBT010001137">
    <property type="protein sequence ID" value="KAL3081386.1"/>
    <property type="molecule type" value="Genomic_DNA"/>
</dbReference>
<dbReference type="AlphaFoldDB" id="A0ABD2IV65"/>
<name>A0ABD2IV65_9BILA</name>
<reference evidence="2 3" key="1">
    <citation type="submission" date="2024-10" db="EMBL/GenBank/DDBJ databases">
        <authorList>
            <person name="Kim D."/>
        </authorList>
    </citation>
    <scope>NUCLEOTIDE SEQUENCE [LARGE SCALE GENOMIC DNA]</scope>
    <source>
        <strain evidence="2">BH-2024</strain>
    </source>
</reference>
<keyword evidence="1" id="KW-0732">Signal</keyword>
<evidence type="ECO:0000313" key="3">
    <source>
        <dbReference type="Proteomes" id="UP001620626"/>
    </source>
</evidence>